<dbReference type="GO" id="GO:0005509">
    <property type="term" value="F:calcium ion binding"/>
    <property type="evidence" value="ECO:0007669"/>
    <property type="project" value="TreeGrafter"/>
</dbReference>
<dbReference type="AlphaFoldDB" id="A0A3B4DRX3"/>
<keyword evidence="6" id="KW-1185">Reference proteome</keyword>
<dbReference type="SUPFAM" id="SSF49562">
    <property type="entry name" value="C2 domain (Calcium/lipid-binding domain, CaLB)"/>
    <property type="match status" value="2"/>
</dbReference>
<feature type="domain" description="C2" evidence="4">
    <location>
        <begin position="120"/>
        <end position="250"/>
    </location>
</feature>
<dbReference type="Proteomes" id="UP001501920">
    <property type="component" value="Chromosome 7"/>
</dbReference>
<dbReference type="PROSITE" id="PS50004">
    <property type="entry name" value="C2"/>
    <property type="match status" value="2"/>
</dbReference>
<keyword evidence="3" id="KW-0472">Membrane</keyword>
<feature type="transmembrane region" description="Helical" evidence="3">
    <location>
        <begin position="24"/>
        <end position="46"/>
    </location>
</feature>
<dbReference type="Pfam" id="PF00168">
    <property type="entry name" value="C2"/>
    <property type="match status" value="2"/>
</dbReference>
<evidence type="ECO:0000256" key="2">
    <source>
        <dbReference type="SAM" id="MobiDB-lite"/>
    </source>
</evidence>
<dbReference type="PANTHER" id="PTHR10024:SF175">
    <property type="entry name" value="C2 DOMAIN-CONTAINING PROTEIN"/>
    <property type="match status" value="1"/>
</dbReference>
<dbReference type="GO" id="GO:0005544">
    <property type="term" value="F:calcium-dependent phospholipid binding"/>
    <property type="evidence" value="ECO:0007669"/>
    <property type="project" value="TreeGrafter"/>
</dbReference>
<accession>A0A3B4DRX3</accession>
<dbReference type="Gene3D" id="2.60.40.150">
    <property type="entry name" value="C2 domain"/>
    <property type="match status" value="2"/>
</dbReference>
<dbReference type="GO" id="GO:0005886">
    <property type="term" value="C:plasma membrane"/>
    <property type="evidence" value="ECO:0007669"/>
    <property type="project" value="TreeGrafter"/>
</dbReference>
<reference evidence="5" key="3">
    <citation type="submission" date="2025-09" db="UniProtKB">
        <authorList>
            <consortium name="Ensembl"/>
        </authorList>
    </citation>
    <scope>IDENTIFICATION</scope>
</reference>
<dbReference type="STRING" id="42514.ENSPNAP00000027127"/>
<feature type="region of interest" description="Disordered" evidence="2">
    <location>
        <begin position="66"/>
        <end position="87"/>
    </location>
</feature>
<dbReference type="GO" id="GO:0031045">
    <property type="term" value="C:dense core granule"/>
    <property type="evidence" value="ECO:0007669"/>
    <property type="project" value="TreeGrafter"/>
</dbReference>
<dbReference type="GO" id="GO:0048488">
    <property type="term" value="P:synaptic vesicle endocytosis"/>
    <property type="evidence" value="ECO:0007669"/>
    <property type="project" value="TreeGrafter"/>
</dbReference>
<dbReference type="Ensembl" id="ENSPNAT00000003390.2">
    <property type="protein sequence ID" value="ENSPNAP00000027127.2"/>
    <property type="gene ID" value="ENSPNAG00000012547.2"/>
</dbReference>
<evidence type="ECO:0000313" key="5">
    <source>
        <dbReference type="Ensembl" id="ENSPNAP00000027127.2"/>
    </source>
</evidence>
<dbReference type="InterPro" id="IPR035892">
    <property type="entry name" value="C2_domain_sf"/>
</dbReference>
<dbReference type="FunFam" id="2.60.40.150:FF:000352">
    <property type="entry name" value="Uncharacterized protein"/>
    <property type="match status" value="1"/>
</dbReference>
<protein>
    <recommendedName>
        <fullName evidence="4">C2 domain-containing protein</fullName>
    </recommendedName>
</protein>
<comment type="similarity">
    <text evidence="1">Belongs to the synaptotagmin family.</text>
</comment>
<dbReference type="CTD" id="100003865"/>
<dbReference type="SMART" id="SM00239">
    <property type="entry name" value="C2"/>
    <property type="match status" value="2"/>
</dbReference>
<evidence type="ECO:0000256" key="3">
    <source>
        <dbReference type="SAM" id="Phobius"/>
    </source>
</evidence>
<dbReference type="RefSeq" id="XP_017553372.2">
    <property type="nucleotide sequence ID" value="XM_017697883.2"/>
</dbReference>
<dbReference type="CDD" id="cd00276">
    <property type="entry name" value="C2B_Synaptotagmin"/>
    <property type="match status" value="1"/>
</dbReference>
<reference evidence="5 6" key="1">
    <citation type="submission" date="2020-10" db="EMBL/GenBank/DDBJ databases">
        <title>Pygocentrus nattereri (red-bellied piranha) genome, fPygNat1, primary haplotype.</title>
        <authorList>
            <person name="Myers G."/>
            <person name="Meyer A."/>
            <person name="Karagic N."/>
            <person name="Pippel M."/>
            <person name="Winkler S."/>
            <person name="Tracey A."/>
            <person name="Wood J."/>
            <person name="Formenti G."/>
            <person name="Howe K."/>
            <person name="Fedrigo O."/>
            <person name="Jarvis E.D."/>
        </authorList>
    </citation>
    <scope>NUCLEOTIDE SEQUENCE [LARGE SCALE GENOMIC DNA]</scope>
</reference>
<dbReference type="GO" id="GO:0000149">
    <property type="term" value="F:SNARE binding"/>
    <property type="evidence" value="ECO:0007669"/>
    <property type="project" value="TreeGrafter"/>
</dbReference>
<evidence type="ECO:0000256" key="1">
    <source>
        <dbReference type="ARBA" id="ARBA00006996"/>
    </source>
</evidence>
<proteinExistence type="inferred from homology"/>
<dbReference type="InterPro" id="IPR000008">
    <property type="entry name" value="C2_dom"/>
</dbReference>
<dbReference type="GeneID" id="108427586"/>
<dbReference type="GO" id="GO:0030672">
    <property type="term" value="C:synaptic vesicle membrane"/>
    <property type="evidence" value="ECO:0007669"/>
    <property type="project" value="TreeGrafter"/>
</dbReference>
<organism evidence="5 6">
    <name type="scientific">Pygocentrus nattereri</name>
    <name type="common">Red-bellied piranha</name>
    <dbReference type="NCBI Taxonomy" id="42514"/>
    <lineage>
        <taxon>Eukaryota</taxon>
        <taxon>Metazoa</taxon>
        <taxon>Chordata</taxon>
        <taxon>Craniata</taxon>
        <taxon>Vertebrata</taxon>
        <taxon>Euteleostomi</taxon>
        <taxon>Actinopterygii</taxon>
        <taxon>Neopterygii</taxon>
        <taxon>Teleostei</taxon>
        <taxon>Ostariophysi</taxon>
        <taxon>Characiformes</taxon>
        <taxon>Characoidei</taxon>
        <taxon>Pygocentrus</taxon>
    </lineage>
</organism>
<dbReference type="OMA" id="QIFRCCT"/>
<feature type="domain" description="C2" evidence="4">
    <location>
        <begin position="259"/>
        <end position="392"/>
    </location>
</feature>
<keyword evidence="3" id="KW-0812">Transmembrane</keyword>
<evidence type="ECO:0000313" key="6">
    <source>
        <dbReference type="Proteomes" id="UP001501920"/>
    </source>
</evidence>
<dbReference type="GO" id="GO:0001786">
    <property type="term" value="F:phosphatidylserine binding"/>
    <property type="evidence" value="ECO:0007669"/>
    <property type="project" value="TreeGrafter"/>
</dbReference>
<dbReference type="GO" id="GO:0048791">
    <property type="term" value="P:calcium ion-regulated exocytosis of neurotransmitter"/>
    <property type="evidence" value="ECO:0007669"/>
    <property type="project" value="TreeGrafter"/>
</dbReference>
<dbReference type="GO" id="GO:0030276">
    <property type="term" value="F:clathrin binding"/>
    <property type="evidence" value="ECO:0007669"/>
    <property type="project" value="TreeGrafter"/>
</dbReference>
<evidence type="ECO:0000259" key="4">
    <source>
        <dbReference type="PROSITE" id="PS50004"/>
    </source>
</evidence>
<feature type="compositionally biased region" description="Polar residues" evidence="2">
    <location>
        <begin position="66"/>
        <end position="80"/>
    </location>
</feature>
<dbReference type="GO" id="GO:0030424">
    <property type="term" value="C:axon"/>
    <property type="evidence" value="ECO:0007669"/>
    <property type="project" value="TreeGrafter"/>
</dbReference>
<dbReference type="PANTHER" id="PTHR10024">
    <property type="entry name" value="SYNAPTOTAGMIN"/>
    <property type="match status" value="1"/>
</dbReference>
<sequence length="396" mass="45690">MSFPATLENSFWEMHIPLTQEVKYSILGISVTLLFVALCILIWQIYRYCMQPPAPKQDVNGLLSNEQSTQNENLQSNSPTPDYKLESRQDEAERLSRCLSRSSDLASSMDSLGEPDEERIQGTLRFSLFYDQLQSRLVVTVLEAQGLAARDFSRSADPFVRLRLLWAAREGDEQRLSCVLQEWQTRLVKDSCNPLFGDQFSCTLAEEDVPRVTVRMEVRDFDKYSRHGILGEVRAPLNSLNIIYPLEILEDLQRPKKDAVGEVLLSLKYMPTSQRLEVGILKIRTVFRSSKTERALYARTSVLCNQCKIRHQRTAEKVRWDVTVFNEVLIFVLPDTQIRECSITVSVYEMRPGKKSSKHLIGQVILGKGKTLEDEHWKLMMRSLRQPVAKWHLLYL</sequence>
<dbReference type="GeneTree" id="ENSGT00940000166578"/>
<keyword evidence="3" id="KW-1133">Transmembrane helix</keyword>
<reference evidence="5" key="2">
    <citation type="submission" date="2025-08" db="UniProtKB">
        <authorList>
            <consortium name="Ensembl"/>
        </authorList>
    </citation>
    <scope>IDENTIFICATION</scope>
</reference>
<name>A0A3B4DRX3_PYGNA</name>